<dbReference type="Proteomes" id="UP000275385">
    <property type="component" value="Unassembled WGS sequence"/>
</dbReference>
<dbReference type="Gene3D" id="3.80.10.10">
    <property type="entry name" value="Ribonuclease Inhibitor"/>
    <property type="match status" value="1"/>
</dbReference>
<comment type="caution">
    <text evidence="3">The sequence shown here is derived from an EMBL/GenBank/DDBJ whole genome shotgun (WGS) entry which is preliminary data.</text>
</comment>
<dbReference type="InterPro" id="IPR032675">
    <property type="entry name" value="LRR_dom_sf"/>
</dbReference>
<feature type="region of interest" description="Disordered" evidence="1">
    <location>
        <begin position="67"/>
        <end position="95"/>
    </location>
</feature>
<dbReference type="SUPFAM" id="SSF52047">
    <property type="entry name" value="RNI-like"/>
    <property type="match status" value="2"/>
</dbReference>
<feature type="domain" description="LRR-containing protein second PH" evidence="2">
    <location>
        <begin position="302"/>
        <end position="434"/>
    </location>
</feature>
<evidence type="ECO:0000259" key="2">
    <source>
        <dbReference type="Pfam" id="PF25353"/>
    </source>
</evidence>
<gene>
    <name evidence="3" type="ORF">DL546_001705</name>
</gene>
<feature type="compositionally biased region" description="Polar residues" evidence="1">
    <location>
        <begin position="1066"/>
        <end position="1077"/>
    </location>
</feature>
<dbReference type="Pfam" id="PF25353">
    <property type="entry name" value="PH_2nd_LRR"/>
    <property type="match status" value="1"/>
</dbReference>
<feature type="compositionally biased region" description="Polar residues" evidence="1">
    <location>
        <begin position="112"/>
        <end position="123"/>
    </location>
</feature>
<reference evidence="3 4" key="1">
    <citation type="submission" date="2018-08" db="EMBL/GenBank/DDBJ databases">
        <title>Draft genome of the lignicolous fungus Coniochaeta pulveracea.</title>
        <authorList>
            <person name="Borstlap C.J."/>
            <person name="De Witt R.N."/>
            <person name="Botha A."/>
            <person name="Volschenk H."/>
        </authorList>
    </citation>
    <scope>NUCLEOTIDE SEQUENCE [LARGE SCALE GENOMIC DNA]</scope>
    <source>
        <strain evidence="3 4">CAB683</strain>
    </source>
</reference>
<dbReference type="PANTHER" id="PTHR24114:SF2">
    <property type="entry name" value="F-BOX DOMAIN-CONTAINING PROTEIN-RELATED"/>
    <property type="match status" value="1"/>
</dbReference>
<dbReference type="STRING" id="177199.A0A420Y6Q3"/>
<organism evidence="3 4">
    <name type="scientific">Coniochaeta pulveracea</name>
    <dbReference type="NCBI Taxonomy" id="177199"/>
    <lineage>
        <taxon>Eukaryota</taxon>
        <taxon>Fungi</taxon>
        <taxon>Dikarya</taxon>
        <taxon>Ascomycota</taxon>
        <taxon>Pezizomycotina</taxon>
        <taxon>Sordariomycetes</taxon>
        <taxon>Sordariomycetidae</taxon>
        <taxon>Coniochaetales</taxon>
        <taxon>Coniochaetaceae</taxon>
        <taxon>Coniochaeta</taxon>
    </lineage>
</organism>
<protein>
    <recommendedName>
        <fullName evidence="2">LRR-containing protein second PH domain-containing protein</fullName>
    </recommendedName>
</protein>
<feature type="region of interest" description="Disordered" evidence="1">
    <location>
        <begin position="1056"/>
        <end position="1105"/>
    </location>
</feature>
<name>A0A420Y6Q3_9PEZI</name>
<dbReference type="InterPro" id="IPR057334">
    <property type="entry name" value="PH_2nd_LRR"/>
</dbReference>
<proteinExistence type="predicted"/>
<accession>A0A420Y6Q3</accession>
<sequence>MESAYKQKQRVLISGLSEEPDGSDLVGSLVGSPVMTVASSPAGSESERKGQFFQSFKDRAKRSFSIESLPASFAPRTHTPRNPSTSSLNQSKRLSKRNSSVFEILSRRSSGISEHQVPAEQQLSSVSRTATTQSSSSTSSTTHVDWNTQTFIFGYPLESDSQLLRKQTPFLAITSDYLLKLKCEADVYALFPQALPPGAHPNSLPHGSGTRPEPSLVIPIRNIVSVFDSESSRPSFGLEIWWTEEGVLDFKHHVFWFTLPRGREEMMQHVVQRVHSNNKEAFDYLRFPWEVGETIRRLFAAEEPNYQHQELQIFPVVPRGSTIKDAMSRSGEKQAKSLEGRAFYLAIGANQCCYVEMSKAQTKRGELIAKHTFYGLLLLERFKGHWTPHEERFVMVFRPPFRQATTLELSSRHYRNIIRVFHKADRFLKPAWPQMLQNDIFDIAGLKEPQYVIDREDYGGLYRTLNAYLAAYRCRPVEFEINWRARYAPEFCLLPAKDGQQYTTMQLLAVMRALRYNDYFESLSFRYINLAVMWDVYDRYQGPNNVASMNRSCVPVGMEFVQGLVEESVLYNEFHALAFCSEKIRQIDFTDSFKEFPVIAASKRHTGSSLTMQFLSPILRLLEHRATKCNRLLLGGNSLSTQDIKHLIYIARSGLFQALDLSRCGLCDMNLRELIQALSCNPESLHVLDISGNRGRIPARIIPDLIHLFVNLRELNVAGCLIGTVPEPLIPYEDLAHMSKLRELDISQYKVNDETVSALVEYLSHRATQLKGGGAGLNRTLRQLTLNHCGVTGKQAALLFDAIGENNGMSVWLNGNPLEEGIDDLTLAIRSNRCPEELHMDMVEFRDEVKFSSLIRAFTQTRYLTVLTLVGTTPTPTSGTSINADTLGAIEVFFQGNRSVRYLDFSGYSGKLDEGQMGKGFGTALKGLAWNRTLTHLRIRNQNLHNDLGVLGTALRHNRSLQLLDCQDNGLNMSTLQFMVQSIKENPVLTDFVLDQEETERIWAGIRAGLKGPQPGVGPKGYDVKAHERMLREHFEHLLAELEQYLERNRQAPPLDANEEDVFTPTPHNQQEGSSKKSGWHQRNDSYFGAEDDIAHPDTTPTGRRGVLRSSAMAIDTSVAAPYHVRPEEGMESPTETAVSPEEAPAPMTPEEEEEAVFDLVRKFNAAALAGDFELPYEEGQGQN</sequence>
<dbReference type="AlphaFoldDB" id="A0A420Y6Q3"/>
<keyword evidence="4" id="KW-1185">Reference proteome</keyword>
<evidence type="ECO:0000256" key="1">
    <source>
        <dbReference type="SAM" id="MobiDB-lite"/>
    </source>
</evidence>
<evidence type="ECO:0000313" key="3">
    <source>
        <dbReference type="EMBL" id="RKU43552.1"/>
    </source>
</evidence>
<feature type="compositionally biased region" description="Polar residues" evidence="1">
    <location>
        <begin position="80"/>
        <end position="95"/>
    </location>
</feature>
<evidence type="ECO:0000313" key="4">
    <source>
        <dbReference type="Proteomes" id="UP000275385"/>
    </source>
</evidence>
<feature type="region of interest" description="Disordered" evidence="1">
    <location>
        <begin position="112"/>
        <end position="142"/>
    </location>
</feature>
<dbReference type="PANTHER" id="PTHR24114">
    <property type="entry name" value="LEUCINE RICH REPEAT FAMILY PROTEIN"/>
    <property type="match status" value="1"/>
</dbReference>
<dbReference type="InterPro" id="IPR052394">
    <property type="entry name" value="LRR-containing"/>
</dbReference>
<feature type="compositionally biased region" description="Low complexity" evidence="1">
    <location>
        <begin position="124"/>
        <end position="142"/>
    </location>
</feature>
<feature type="region of interest" description="Disordered" evidence="1">
    <location>
        <begin position="1127"/>
        <end position="1154"/>
    </location>
</feature>
<dbReference type="OrthoDB" id="120976at2759"/>
<dbReference type="EMBL" id="QVQW01000041">
    <property type="protein sequence ID" value="RKU43552.1"/>
    <property type="molecule type" value="Genomic_DNA"/>
</dbReference>